<evidence type="ECO:0000256" key="4">
    <source>
        <dbReference type="ARBA" id="ARBA00023136"/>
    </source>
</evidence>
<evidence type="ECO:0000313" key="10">
    <source>
        <dbReference type="Proteomes" id="UP001056383"/>
    </source>
</evidence>
<name>A0ABY4TJ71_9ACTN</name>
<keyword evidence="3 7" id="KW-1133">Transmembrane helix</keyword>
<evidence type="ECO:0000256" key="8">
    <source>
        <dbReference type="SAM" id="MobiDB-lite"/>
    </source>
</evidence>
<dbReference type="NCBIfam" id="TIGR00247">
    <property type="entry name" value="endolytic transglycosylase MltG"/>
    <property type="match status" value="1"/>
</dbReference>
<reference evidence="9" key="1">
    <citation type="submission" date="2022-04" db="EMBL/GenBank/DDBJ databases">
        <title>Systematic whole-genome sequencing reveals an unexpected diversity among actinomycetoma pathogens and provides insights into their antibacterial susceptibilities.</title>
        <authorList>
            <person name="Watson A.K."/>
            <person name="Kepplinger B."/>
            <person name="Bakhiet S.M."/>
            <person name="Mhmoud N.A."/>
            <person name="Chapman J."/>
            <person name="Allenby N."/>
            <person name="Mickiewicz K."/>
            <person name="Goodfellow M."/>
            <person name="Fahal A.H."/>
            <person name="Errington J."/>
        </authorList>
    </citation>
    <scope>NUCLEOTIDE SEQUENCE</scope>
    <source>
        <strain evidence="9">SD 504</strain>
    </source>
</reference>
<evidence type="ECO:0000256" key="7">
    <source>
        <dbReference type="HAMAP-Rule" id="MF_02065"/>
    </source>
</evidence>
<keyword evidence="10" id="KW-1185">Reference proteome</keyword>
<accession>A0ABY4TJ71</accession>
<comment type="catalytic activity">
    <reaction evidence="7">
        <text>a peptidoglycan chain = a peptidoglycan chain with N-acetyl-1,6-anhydromuramyl-[peptide] at the reducing end + a peptidoglycan chain with N-acetylglucosamine at the non-reducing end.</text>
        <dbReference type="EC" id="4.2.2.29"/>
    </reaction>
</comment>
<feature type="transmembrane region" description="Helical" evidence="7">
    <location>
        <begin position="33"/>
        <end position="54"/>
    </location>
</feature>
<keyword evidence="1 7" id="KW-1003">Cell membrane</keyword>
<feature type="site" description="Important for catalytic activity" evidence="7">
    <location>
        <position position="176"/>
    </location>
</feature>
<keyword evidence="5 7" id="KW-0456">Lyase</keyword>
<dbReference type="HAMAP" id="MF_02065">
    <property type="entry name" value="MltG"/>
    <property type="match status" value="1"/>
</dbReference>
<dbReference type="PANTHER" id="PTHR30518">
    <property type="entry name" value="ENDOLYTIC MUREIN TRANSGLYCOSYLASE"/>
    <property type="match status" value="1"/>
</dbReference>
<gene>
    <name evidence="7 9" type="primary">mltG</name>
    <name evidence="9" type="ORF">MW084_22285</name>
</gene>
<evidence type="ECO:0000256" key="2">
    <source>
        <dbReference type="ARBA" id="ARBA00022692"/>
    </source>
</evidence>
<feature type="compositionally biased region" description="Basic residues" evidence="8">
    <location>
        <begin position="8"/>
        <end position="24"/>
    </location>
</feature>
<sequence>MRYQAPKAPHRRRGRHGRHRGHGGLRLTRRGRIVLITGVLALVAAGVLVPLLLLREPPAPPPPPRATRTLLVPEGWRAAQVYEAVDKALRLPPGTTRMEAAGAGLDLPAAARGNPEGFLFPATYPVDDTTTPRSLLRYMVTTARERFGKPEVAQGAQRTGAGLYETVVIASIVQAEADTEGDMGKVARVIRNRLARGMPLQMDSTLNYALDRSTLDTSHADTRVKSPYNTYTTAGLPPTPIGNPGEQAVRAAVGPPPGDWLYFATVKPGDTRFTADYDEHLANVAEFNQHRRTAAP</sequence>
<dbReference type="EC" id="4.2.2.29" evidence="7"/>
<dbReference type="CDD" id="cd08010">
    <property type="entry name" value="MltG_like"/>
    <property type="match status" value="1"/>
</dbReference>
<organism evidence="9 10">
    <name type="scientific">Streptomyces sudanensis</name>
    <dbReference type="NCBI Taxonomy" id="436397"/>
    <lineage>
        <taxon>Bacteria</taxon>
        <taxon>Bacillati</taxon>
        <taxon>Actinomycetota</taxon>
        <taxon>Actinomycetes</taxon>
        <taxon>Kitasatosporales</taxon>
        <taxon>Streptomycetaceae</taxon>
        <taxon>Streptomyces</taxon>
    </lineage>
</organism>
<dbReference type="PANTHER" id="PTHR30518:SF2">
    <property type="entry name" value="ENDOLYTIC MUREIN TRANSGLYCOSYLASE"/>
    <property type="match status" value="1"/>
</dbReference>
<dbReference type="Proteomes" id="UP001056383">
    <property type="component" value="Chromosome"/>
</dbReference>
<comment type="function">
    <text evidence="7">Functions as a peptidoglycan terminase that cleaves nascent peptidoglycan strands endolytically to terminate their elongation.</text>
</comment>
<keyword evidence="2 7" id="KW-0812">Transmembrane</keyword>
<evidence type="ECO:0000256" key="6">
    <source>
        <dbReference type="ARBA" id="ARBA00023316"/>
    </source>
</evidence>
<dbReference type="RefSeq" id="WP_010469548.1">
    <property type="nucleotide sequence ID" value="NZ_CP095474.1"/>
</dbReference>
<evidence type="ECO:0000256" key="5">
    <source>
        <dbReference type="ARBA" id="ARBA00023239"/>
    </source>
</evidence>
<comment type="subcellular location">
    <subcellularLocation>
        <location evidence="7">Cell membrane</location>
        <topology evidence="7">Single-pass membrane protein</topology>
    </subcellularLocation>
</comment>
<keyword evidence="4 7" id="KW-0472">Membrane</keyword>
<proteinExistence type="inferred from homology"/>
<protein>
    <recommendedName>
        <fullName evidence="7">Endolytic murein transglycosylase</fullName>
        <ecNumber evidence="7">4.2.2.29</ecNumber>
    </recommendedName>
    <alternativeName>
        <fullName evidence="7">Peptidoglycan lytic transglycosylase</fullName>
    </alternativeName>
    <alternativeName>
        <fullName evidence="7">Peptidoglycan polymerization terminase</fullName>
    </alternativeName>
</protein>
<comment type="similarity">
    <text evidence="7">Belongs to the transglycosylase MltG family.</text>
</comment>
<keyword evidence="6 7" id="KW-0961">Cell wall biogenesis/degradation</keyword>
<evidence type="ECO:0000256" key="3">
    <source>
        <dbReference type="ARBA" id="ARBA00022989"/>
    </source>
</evidence>
<dbReference type="InterPro" id="IPR003770">
    <property type="entry name" value="MLTG-like"/>
</dbReference>
<evidence type="ECO:0000313" key="9">
    <source>
        <dbReference type="EMBL" id="URN18215.1"/>
    </source>
</evidence>
<evidence type="ECO:0000256" key="1">
    <source>
        <dbReference type="ARBA" id="ARBA00022475"/>
    </source>
</evidence>
<dbReference type="EMBL" id="CP095474">
    <property type="protein sequence ID" value="URN18215.1"/>
    <property type="molecule type" value="Genomic_DNA"/>
</dbReference>
<feature type="region of interest" description="Disordered" evidence="8">
    <location>
        <begin position="1"/>
        <end position="24"/>
    </location>
</feature>
<dbReference type="Pfam" id="PF02618">
    <property type="entry name" value="YceG"/>
    <property type="match status" value="1"/>
</dbReference>